<dbReference type="AlphaFoldDB" id="A0A3D8IUM4"/>
<dbReference type="GO" id="GO:0005524">
    <property type="term" value="F:ATP binding"/>
    <property type="evidence" value="ECO:0007669"/>
    <property type="project" value="UniProtKB-UniRule"/>
</dbReference>
<dbReference type="InterPro" id="IPR024109">
    <property type="entry name" value="Trp-tRNA-ligase_bac-type"/>
</dbReference>
<feature type="short sequence motif" description="'KMSKS' region" evidence="8">
    <location>
        <begin position="195"/>
        <end position="199"/>
    </location>
</feature>
<dbReference type="EMBL" id="NXLT01000001">
    <property type="protein sequence ID" value="RDU68261.1"/>
    <property type="molecule type" value="Genomic_DNA"/>
</dbReference>
<feature type="binding site" evidence="8">
    <location>
        <begin position="11"/>
        <end position="13"/>
    </location>
    <ligand>
        <name>ATP</name>
        <dbReference type="ChEBI" id="CHEBI:30616"/>
    </ligand>
</feature>
<evidence type="ECO:0000256" key="2">
    <source>
        <dbReference type="ARBA" id="ARBA00022598"/>
    </source>
</evidence>
<dbReference type="GO" id="GO:0005829">
    <property type="term" value="C:cytosol"/>
    <property type="evidence" value="ECO:0007669"/>
    <property type="project" value="TreeGrafter"/>
</dbReference>
<dbReference type="SUPFAM" id="SSF52374">
    <property type="entry name" value="Nucleotidylyl transferase"/>
    <property type="match status" value="1"/>
</dbReference>
<dbReference type="InterPro" id="IPR001412">
    <property type="entry name" value="aa-tRNA-synth_I_CS"/>
</dbReference>
<dbReference type="GO" id="GO:0006436">
    <property type="term" value="P:tryptophanyl-tRNA aminoacylation"/>
    <property type="evidence" value="ECO:0007669"/>
    <property type="project" value="UniProtKB-UniRule"/>
</dbReference>
<comment type="similarity">
    <text evidence="1 8 9">Belongs to the class-I aminoacyl-tRNA synthetase family.</text>
</comment>
<evidence type="ECO:0000256" key="6">
    <source>
        <dbReference type="ARBA" id="ARBA00023146"/>
    </source>
</evidence>
<evidence type="ECO:0000256" key="4">
    <source>
        <dbReference type="ARBA" id="ARBA00022840"/>
    </source>
</evidence>
<dbReference type="PANTHER" id="PTHR43766:SF1">
    <property type="entry name" value="TRYPTOPHAN--TRNA LIGASE, MITOCHONDRIAL"/>
    <property type="match status" value="1"/>
</dbReference>
<comment type="catalytic activity">
    <reaction evidence="7 8">
        <text>tRNA(Trp) + L-tryptophan + ATP = L-tryptophyl-tRNA(Trp) + AMP + diphosphate + H(+)</text>
        <dbReference type="Rhea" id="RHEA:24080"/>
        <dbReference type="Rhea" id="RHEA-COMP:9671"/>
        <dbReference type="Rhea" id="RHEA-COMP:9705"/>
        <dbReference type="ChEBI" id="CHEBI:15378"/>
        <dbReference type="ChEBI" id="CHEBI:30616"/>
        <dbReference type="ChEBI" id="CHEBI:33019"/>
        <dbReference type="ChEBI" id="CHEBI:57912"/>
        <dbReference type="ChEBI" id="CHEBI:78442"/>
        <dbReference type="ChEBI" id="CHEBI:78535"/>
        <dbReference type="ChEBI" id="CHEBI:456215"/>
        <dbReference type="EC" id="6.1.1.2"/>
    </reaction>
</comment>
<comment type="subunit">
    <text evidence="8">Homodimer.</text>
</comment>
<dbReference type="PROSITE" id="PS00178">
    <property type="entry name" value="AA_TRNA_LIGASE_I"/>
    <property type="match status" value="1"/>
</dbReference>
<evidence type="ECO:0000256" key="8">
    <source>
        <dbReference type="HAMAP-Rule" id="MF_00140"/>
    </source>
</evidence>
<dbReference type="PRINTS" id="PR01039">
    <property type="entry name" value="TRNASYNTHTRP"/>
</dbReference>
<keyword evidence="5 8" id="KW-0648">Protein biosynthesis</keyword>
<keyword evidence="3 8" id="KW-0547">Nucleotide-binding</keyword>
<dbReference type="NCBIfam" id="TIGR00233">
    <property type="entry name" value="trpS"/>
    <property type="match status" value="1"/>
</dbReference>
<dbReference type="Gene3D" id="1.10.240.10">
    <property type="entry name" value="Tyrosyl-Transfer RNA Synthetase"/>
    <property type="match status" value="1"/>
</dbReference>
<evidence type="ECO:0000256" key="5">
    <source>
        <dbReference type="ARBA" id="ARBA00022917"/>
    </source>
</evidence>
<feature type="binding site" evidence="8">
    <location>
        <begin position="195"/>
        <end position="199"/>
    </location>
    <ligand>
        <name>ATP</name>
        <dbReference type="ChEBI" id="CHEBI:30616"/>
    </ligand>
</feature>
<comment type="subcellular location">
    <subcellularLocation>
        <location evidence="8">Cytoplasm</location>
    </subcellularLocation>
</comment>
<accession>A0A3D8IUM4</accession>
<dbReference type="Gene3D" id="3.40.50.620">
    <property type="entry name" value="HUPs"/>
    <property type="match status" value="1"/>
</dbReference>
<keyword evidence="2 8" id="KW-0436">Ligase</keyword>
<dbReference type="Pfam" id="PF00579">
    <property type="entry name" value="tRNA-synt_1b"/>
    <property type="match status" value="1"/>
</dbReference>
<dbReference type="RefSeq" id="WP_115570225.1">
    <property type="nucleotide sequence ID" value="NZ_NXLT01000001.1"/>
</dbReference>
<dbReference type="EC" id="6.1.1.2" evidence="8"/>
<sequence>MTKKRVFSGIQPTGTIHLGNYLGAVKNWVDSQERYENIFCVVNSHAITIKQDPKQLAQKTYELAAMLLACGIDTKKSSLFIQSQIDEHAALAWILDCNIPMGDMSRMTQFKDKSAKNPKNINVGLFNYPALMAADILLYQVDGVPVGEDQKQHLELTRDVAMRFNRDYGECFKIPEALIPKVGARVMGLDNPESKMSKSSSGANHAIFLLDTPEVIMTKFKKATTDSHNTIVFDTTRPGLYNLLSIYEIFTHKSRESIEEEFVGKGYGHLKTAIAEVVIESLRPIRETYKKLMNDQAYIKQILDEGAQKVRPIATSTYNKAKELVGLI</sequence>
<feature type="short sequence motif" description="'HIGH' region" evidence="8">
    <location>
        <begin position="12"/>
        <end position="20"/>
    </location>
</feature>
<keyword evidence="8" id="KW-0963">Cytoplasm</keyword>
<dbReference type="FunFam" id="1.10.240.10:FF:000002">
    <property type="entry name" value="Tryptophan--tRNA ligase"/>
    <property type="match status" value="1"/>
</dbReference>
<feature type="binding site" evidence="8">
    <location>
        <position position="186"/>
    </location>
    <ligand>
        <name>ATP</name>
        <dbReference type="ChEBI" id="CHEBI:30616"/>
    </ligand>
</feature>
<dbReference type="CDD" id="cd00806">
    <property type="entry name" value="TrpRS_core"/>
    <property type="match status" value="1"/>
</dbReference>
<gene>
    <name evidence="8 10" type="primary">trpS</name>
    <name evidence="10" type="ORF">CQA54_00115</name>
</gene>
<comment type="caution">
    <text evidence="10">The sequence shown here is derived from an EMBL/GenBank/DDBJ whole genome shotgun (WGS) entry which is preliminary data.</text>
</comment>
<feature type="binding site" evidence="8">
    <location>
        <begin position="147"/>
        <end position="149"/>
    </location>
    <ligand>
        <name>ATP</name>
        <dbReference type="ChEBI" id="CHEBI:30616"/>
    </ligand>
</feature>
<dbReference type="InterPro" id="IPR050203">
    <property type="entry name" value="Trp-tRNA_synthetase"/>
</dbReference>
<proteinExistence type="inferred from homology"/>
<dbReference type="PANTHER" id="PTHR43766">
    <property type="entry name" value="TRYPTOPHAN--TRNA LIGASE, MITOCHONDRIAL"/>
    <property type="match status" value="1"/>
</dbReference>
<feature type="binding site" evidence="8">
    <location>
        <position position="135"/>
    </location>
    <ligand>
        <name>L-tryptophan</name>
        <dbReference type="ChEBI" id="CHEBI:57912"/>
    </ligand>
</feature>
<dbReference type="InterPro" id="IPR014729">
    <property type="entry name" value="Rossmann-like_a/b/a_fold"/>
</dbReference>
<feature type="binding site" evidence="8">
    <location>
        <begin position="19"/>
        <end position="20"/>
    </location>
    <ligand>
        <name>ATP</name>
        <dbReference type="ChEBI" id="CHEBI:30616"/>
    </ligand>
</feature>
<dbReference type="Proteomes" id="UP000256514">
    <property type="component" value="Unassembled WGS sequence"/>
</dbReference>
<protein>
    <recommendedName>
        <fullName evidence="8">Tryptophan--tRNA ligase</fullName>
        <ecNumber evidence="8">6.1.1.2</ecNumber>
    </recommendedName>
    <alternativeName>
        <fullName evidence="8">Tryptophanyl-tRNA synthetase</fullName>
        <shortName evidence="8">TrpRS</shortName>
    </alternativeName>
</protein>
<keyword evidence="6 8" id="KW-0030">Aminoacyl-tRNA synthetase</keyword>
<dbReference type="InterPro" id="IPR002306">
    <property type="entry name" value="Trp-tRNA-ligase"/>
</dbReference>
<evidence type="ECO:0000313" key="10">
    <source>
        <dbReference type="EMBL" id="RDU68261.1"/>
    </source>
</evidence>
<reference evidence="10 11" key="1">
    <citation type="submission" date="2018-04" db="EMBL/GenBank/DDBJ databases">
        <title>Novel Campyloabacter and Helicobacter Species and Strains.</title>
        <authorList>
            <person name="Mannion A.J."/>
            <person name="Shen Z."/>
            <person name="Fox J.G."/>
        </authorList>
    </citation>
    <scope>NUCLEOTIDE SEQUENCE [LARGE SCALE GENOMIC DNA]</scope>
    <source>
        <strain evidence="10 11">MIT 12-6600</strain>
    </source>
</reference>
<evidence type="ECO:0000256" key="3">
    <source>
        <dbReference type="ARBA" id="ARBA00022741"/>
    </source>
</evidence>
<dbReference type="HAMAP" id="MF_00140_B">
    <property type="entry name" value="Trp_tRNA_synth_B"/>
    <property type="match status" value="1"/>
</dbReference>
<dbReference type="OrthoDB" id="9801042at2"/>
<evidence type="ECO:0000256" key="7">
    <source>
        <dbReference type="ARBA" id="ARBA00049929"/>
    </source>
</evidence>
<dbReference type="GO" id="GO:0004830">
    <property type="term" value="F:tryptophan-tRNA ligase activity"/>
    <property type="evidence" value="ECO:0007669"/>
    <property type="project" value="UniProtKB-UniRule"/>
</dbReference>
<comment type="function">
    <text evidence="8">Catalyzes the attachment of tryptophan to tRNA(Trp).</text>
</comment>
<keyword evidence="4 8" id="KW-0067">ATP-binding</keyword>
<evidence type="ECO:0000313" key="11">
    <source>
        <dbReference type="Proteomes" id="UP000256514"/>
    </source>
</evidence>
<keyword evidence="11" id="KW-1185">Reference proteome</keyword>
<organism evidence="10 11">
    <name type="scientific">Helicobacter equorum</name>
    <dbReference type="NCBI Taxonomy" id="361872"/>
    <lineage>
        <taxon>Bacteria</taxon>
        <taxon>Pseudomonadati</taxon>
        <taxon>Campylobacterota</taxon>
        <taxon>Epsilonproteobacteria</taxon>
        <taxon>Campylobacterales</taxon>
        <taxon>Helicobacteraceae</taxon>
        <taxon>Helicobacter</taxon>
    </lineage>
</organism>
<dbReference type="InterPro" id="IPR002305">
    <property type="entry name" value="aa-tRNA-synth_Ic"/>
</dbReference>
<evidence type="ECO:0000256" key="9">
    <source>
        <dbReference type="RuleBase" id="RU363036"/>
    </source>
</evidence>
<name>A0A3D8IUM4_9HELI</name>
<evidence type="ECO:0000256" key="1">
    <source>
        <dbReference type="ARBA" id="ARBA00005594"/>
    </source>
</evidence>